<organism evidence="4 5">
    <name type="scientific">Hesseltinella vesiculosa</name>
    <dbReference type="NCBI Taxonomy" id="101127"/>
    <lineage>
        <taxon>Eukaryota</taxon>
        <taxon>Fungi</taxon>
        <taxon>Fungi incertae sedis</taxon>
        <taxon>Mucoromycota</taxon>
        <taxon>Mucoromycotina</taxon>
        <taxon>Mucoromycetes</taxon>
        <taxon>Mucorales</taxon>
        <taxon>Cunninghamellaceae</taxon>
        <taxon>Hesseltinella</taxon>
    </lineage>
</organism>
<dbReference type="STRING" id="101127.A0A1X2GJT8"/>
<evidence type="ECO:0000256" key="2">
    <source>
        <dbReference type="SAM" id="MobiDB-lite"/>
    </source>
</evidence>
<proteinExistence type="inferred from homology"/>
<dbReference type="InterPro" id="IPR003959">
    <property type="entry name" value="ATPase_AAA_core"/>
</dbReference>
<evidence type="ECO:0000313" key="4">
    <source>
        <dbReference type="EMBL" id="ORX54578.1"/>
    </source>
</evidence>
<sequence length="608" mass="69322">MPLPLKKYGSSFVQFIFYLLENATEETFWKSCLGERLYGLFQRYFGNDFVVITMIFYLAPILRTKWEDLTAFLYGKLFQRYKFLTVRVFRYDNVFNAVNNYVRNSTDQMEGMDTAMALYTKDKNNHMNIYESDDEDEPMPTVALYPMVNTINVIYYKGHKITVSQYADESVGGKRNTVDYLELIMQARNGETMDDFRQILQDWSNEFNKKEEKSEISLLSWNGYSAWDDEVVFKARPLDSIDLPKGTREMLVRDVERFMSSKAWYDARGISYHRGYLFWGPPGTGKSSLIQAMAGYVHMNIASMKLNEILSDTDLQSRLAKLPKKTLVVIEDIDHYQKIDNLSTTGLLNILDGLNSSEGTIVIMTCNNIEKVEPALLRPGRMDVKLKLDYALHSQIEHMFWRFFAPVNDTDVDADASLSITSGHLSTIKHEHASSTSTLILPPTPPVTLDDDCLEERNAFLRNALKQLLATIPEHTITTAELQSVFTSVSLENGPDAPIEDIIQSLLDSLPKFMDRVKEDREQAKKHAKKNKRRDEDDDKDSKGSDIDDNTTSTSDSQTDDKADTSSTVNDKDSTESGQEATALEVKETPTEKIEKDTTADEPMADNH</sequence>
<feature type="compositionally biased region" description="Basic and acidic residues" evidence="2">
    <location>
        <begin position="585"/>
        <end position="608"/>
    </location>
</feature>
<dbReference type="AlphaFoldDB" id="A0A1X2GJT8"/>
<comment type="caution">
    <text evidence="4">The sequence shown here is derived from an EMBL/GenBank/DDBJ whole genome shotgun (WGS) entry which is preliminary data.</text>
</comment>
<dbReference type="Pfam" id="PF00004">
    <property type="entry name" value="AAA"/>
    <property type="match status" value="1"/>
</dbReference>
<keyword evidence="4" id="KW-0378">Hydrolase</keyword>
<dbReference type="InterPro" id="IPR027417">
    <property type="entry name" value="P-loop_NTPase"/>
</dbReference>
<dbReference type="GO" id="GO:0016887">
    <property type="term" value="F:ATP hydrolysis activity"/>
    <property type="evidence" value="ECO:0007669"/>
    <property type="project" value="InterPro"/>
</dbReference>
<dbReference type="InterPro" id="IPR003593">
    <property type="entry name" value="AAA+_ATPase"/>
</dbReference>
<evidence type="ECO:0000313" key="5">
    <source>
        <dbReference type="Proteomes" id="UP000242146"/>
    </source>
</evidence>
<evidence type="ECO:0000256" key="1">
    <source>
        <dbReference type="ARBA" id="ARBA00007448"/>
    </source>
</evidence>
<keyword evidence="5" id="KW-1185">Reference proteome</keyword>
<protein>
    <submittedName>
        <fullName evidence="4">P-loop containing nucleoside triphosphate hydrolase protein</fullName>
    </submittedName>
</protein>
<feature type="compositionally biased region" description="Basic and acidic residues" evidence="2">
    <location>
        <begin position="559"/>
        <end position="575"/>
    </location>
</feature>
<reference evidence="4 5" key="1">
    <citation type="submission" date="2016-07" db="EMBL/GenBank/DDBJ databases">
        <title>Pervasive Adenine N6-methylation of Active Genes in Fungi.</title>
        <authorList>
            <consortium name="DOE Joint Genome Institute"/>
            <person name="Mondo S.J."/>
            <person name="Dannebaum R.O."/>
            <person name="Kuo R.C."/>
            <person name="Labutti K."/>
            <person name="Haridas S."/>
            <person name="Kuo A."/>
            <person name="Salamov A."/>
            <person name="Ahrendt S.R."/>
            <person name="Lipzen A."/>
            <person name="Sullivan W."/>
            <person name="Andreopoulos W.B."/>
            <person name="Clum A."/>
            <person name="Lindquist E."/>
            <person name="Daum C."/>
            <person name="Ramamoorthy G.K."/>
            <person name="Gryganskyi A."/>
            <person name="Culley D."/>
            <person name="Magnuson J.K."/>
            <person name="James T.Y."/>
            <person name="O'Malley M.A."/>
            <person name="Stajich J.E."/>
            <person name="Spatafora J.W."/>
            <person name="Visel A."/>
            <person name="Grigoriev I.V."/>
        </authorList>
    </citation>
    <scope>NUCLEOTIDE SEQUENCE [LARGE SCALE GENOMIC DNA]</scope>
    <source>
        <strain evidence="4 5">NRRL 3301</strain>
    </source>
</reference>
<name>A0A1X2GJT8_9FUNG</name>
<dbReference type="EMBL" id="MCGT01000013">
    <property type="protein sequence ID" value="ORX54578.1"/>
    <property type="molecule type" value="Genomic_DNA"/>
</dbReference>
<feature type="region of interest" description="Disordered" evidence="2">
    <location>
        <begin position="519"/>
        <end position="608"/>
    </location>
</feature>
<gene>
    <name evidence="4" type="ORF">DM01DRAFT_1305229</name>
</gene>
<feature type="domain" description="AAA+ ATPase" evidence="3">
    <location>
        <begin position="272"/>
        <end position="392"/>
    </location>
</feature>
<dbReference type="OrthoDB" id="10251412at2759"/>
<dbReference type="PANTHER" id="PTHR23070">
    <property type="entry name" value="BCS1 AAA-TYPE ATPASE"/>
    <property type="match status" value="1"/>
</dbReference>
<dbReference type="Gene3D" id="3.40.50.300">
    <property type="entry name" value="P-loop containing nucleotide triphosphate hydrolases"/>
    <property type="match status" value="1"/>
</dbReference>
<dbReference type="GO" id="GO:0005524">
    <property type="term" value="F:ATP binding"/>
    <property type="evidence" value="ECO:0007669"/>
    <property type="project" value="InterPro"/>
</dbReference>
<dbReference type="SMART" id="SM00382">
    <property type="entry name" value="AAA"/>
    <property type="match status" value="1"/>
</dbReference>
<dbReference type="SUPFAM" id="SSF52540">
    <property type="entry name" value="P-loop containing nucleoside triphosphate hydrolases"/>
    <property type="match status" value="1"/>
</dbReference>
<dbReference type="Proteomes" id="UP000242146">
    <property type="component" value="Unassembled WGS sequence"/>
</dbReference>
<comment type="similarity">
    <text evidence="1">Belongs to the AAA ATPase family. BCS1 subfamily.</text>
</comment>
<accession>A0A1X2GJT8</accession>
<evidence type="ECO:0000259" key="3">
    <source>
        <dbReference type="SMART" id="SM00382"/>
    </source>
</evidence>
<dbReference type="InterPro" id="IPR050747">
    <property type="entry name" value="Mitochondrial_chaperone_BCS1"/>
</dbReference>